<accession>A0A2S8GHP1</accession>
<name>A0A2S8GHP1_9BACT</name>
<dbReference type="RefSeq" id="WP_105337379.1">
    <property type="nucleotide sequence ID" value="NZ_PUHZ01000021.1"/>
</dbReference>
<proteinExistence type="predicted"/>
<dbReference type="EMBL" id="PUHZ01000021">
    <property type="protein sequence ID" value="PQO43979.1"/>
    <property type="molecule type" value="Genomic_DNA"/>
</dbReference>
<sequence>MKTVIALFSTLLFALPALAEDLPKETAPSASVLRRLSARDRYLYGSLYNGVTRRPAIDQYLLDQGGLDSAGKLPTLPYRRQADATFPNGFPLPAQSLRGYELPKIGLERYYRSTRPLPRMTATERAESTLFRGPSRPGMIAPRAEANRAVPSWQRSDK</sequence>
<evidence type="ECO:0000313" key="3">
    <source>
        <dbReference type="EMBL" id="PQO43979.1"/>
    </source>
</evidence>
<keyword evidence="2" id="KW-0732">Signal</keyword>
<feature type="region of interest" description="Disordered" evidence="1">
    <location>
        <begin position="131"/>
        <end position="158"/>
    </location>
</feature>
<feature type="chain" id="PRO_5015586949" evidence="2">
    <location>
        <begin position="20"/>
        <end position="158"/>
    </location>
</feature>
<gene>
    <name evidence="3" type="ORF">C5Y93_20780</name>
</gene>
<organism evidence="3 4">
    <name type="scientific">Blastopirellula marina</name>
    <dbReference type="NCBI Taxonomy" id="124"/>
    <lineage>
        <taxon>Bacteria</taxon>
        <taxon>Pseudomonadati</taxon>
        <taxon>Planctomycetota</taxon>
        <taxon>Planctomycetia</taxon>
        <taxon>Pirellulales</taxon>
        <taxon>Pirellulaceae</taxon>
        <taxon>Blastopirellula</taxon>
    </lineage>
</organism>
<dbReference type="Proteomes" id="UP000237819">
    <property type="component" value="Unassembled WGS sequence"/>
</dbReference>
<evidence type="ECO:0000256" key="1">
    <source>
        <dbReference type="SAM" id="MobiDB-lite"/>
    </source>
</evidence>
<dbReference type="AlphaFoldDB" id="A0A2S8GHP1"/>
<feature type="signal peptide" evidence="2">
    <location>
        <begin position="1"/>
        <end position="19"/>
    </location>
</feature>
<reference evidence="3 4" key="1">
    <citation type="submission" date="2018-02" db="EMBL/GenBank/DDBJ databases">
        <title>Comparative genomes isolates from brazilian mangrove.</title>
        <authorList>
            <person name="Araujo J.E."/>
            <person name="Taketani R.G."/>
            <person name="Silva M.C.P."/>
            <person name="Loureco M.V."/>
            <person name="Andreote F.D."/>
        </authorList>
    </citation>
    <scope>NUCLEOTIDE SEQUENCE [LARGE SCALE GENOMIC DNA]</scope>
    <source>
        <strain evidence="3 4">Nap-Phe MGV</strain>
    </source>
</reference>
<protein>
    <submittedName>
        <fullName evidence="3">Uncharacterized protein</fullName>
    </submittedName>
</protein>
<evidence type="ECO:0000256" key="2">
    <source>
        <dbReference type="SAM" id="SignalP"/>
    </source>
</evidence>
<comment type="caution">
    <text evidence="3">The sequence shown here is derived from an EMBL/GenBank/DDBJ whole genome shotgun (WGS) entry which is preliminary data.</text>
</comment>
<evidence type="ECO:0000313" key="4">
    <source>
        <dbReference type="Proteomes" id="UP000237819"/>
    </source>
</evidence>
<dbReference type="OrthoDB" id="290621at2"/>